<gene>
    <name evidence="1" type="ORF">CTI12_AA498760</name>
</gene>
<dbReference type="EMBL" id="PKPP01009755">
    <property type="protein sequence ID" value="PWA47553.1"/>
    <property type="molecule type" value="Genomic_DNA"/>
</dbReference>
<proteinExistence type="predicted"/>
<dbReference type="AlphaFoldDB" id="A0A2U1LEY0"/>
<accession>A0A2U1LEY0</accession>
<reference evidence="1 2" key="1">
    <citation type="journal article" date="2018" name="Mol. Plant">
        <title>The genome of Artemisia annua provides insight into the evolution of Asteraceae family and artemisinin biosynthesis.</title>
        <authorList>
            <person name="Shen Q."/>
            <person name="Zhang L."/>
            <person name="Liao Z."/>
            <person name="Wang S."/>
            <person name="Yan T."/>
            <person name="Shi P."/>
            <person name="Liu M."/>
            <person name="Fu X."/>
            <person name="Pan Q."/>
            <person name="Wang Y."/>
            <person name="Lv Z."/>
            <person name="Lu X."/>
            <person name="Zhang F."/>
            <person name="Jiang W."/>
            <person name="Ma Y."/>
            <person name="Chen M."/>
            <person name="Hao X."/>
            <person name="Li L."/>
            <person name="Tang Y."/>
            <person name="Lv G."/>
            <person name="Zhou Y."/>
            <person name="Sun X."/>
            <person name="Brodelius P.E."/>
            <person name="Rose J.K.C."/>
            <person name="Tang K."/>
        </authorList>
    </citation>
    <scope>NUCLEOTIDE SEQUENCE [LARGE SCALE GENOMIC DNA]</scope>
    <source>
        <strain evidence="2">cv. Huhao1</strain>
        <tissue evidence="1">Leaf</tissue>
    </source>
</reference>
<keyword evidence="2" id="KW-1185">Reference proteome</keyword>
<dbReference type="Proteomes" id="UP000245207">
    <property type="component" value="Unassembled WGS sequence"/>
</dbReference>
<evidence type="ECO:0000313" key="2">
    <source>
        <dbReference type="Proteomes" id="UP000245207"/>
    </source>
</evidence>
<comment type="caution">
    <text evidence="1">The sequence shown here is derived from an EMBL/GenBank/DDBJ whole genome shotgun (WGS) entry which is preliminary data.</text>
</comment>
<name>A0A2U1LEY0_ARTAN</name>
<dbReference type="OrthoDB" id="1738432at2759"/>
<organism evidence="1 2">
    <name type="scientific">Artemisia annua</name>
    <name type="common">Sweet wormwood</name>
    <dbReference type="NCBI Taxonomy" id="35608"/>
    <lineage>
        <taxon>Eukaryota</taxon>
        <taxon>Viridiplantae</taxon>
        <taxon>Streptophyta</taxon>
        <taxon>Embryophyta</taxon>
        <taxon>Tracheophyta</taxon>
        <taxon>Spermatophyta</taxon>
        <taxon>Magnoliopsida</taxon>
        <taxon>eudicotyledons</taxon>
        <taxon>Gunneridae</taxon>
        <taxon>Pentapetalae</taxon>
        <taxon>asterids</taxon>
        <taxon>campanulids</taxon>
        <taxon>Asterales</taxon>
        <taxon>Asteraceae</taxon>
        <taxon>Asteroideae</taxon>
        <taxon>Anthemideae</taxon>
        <taxon>Artemisiinae</taxon>
        <taxon>Artemisia</taxon>
    </lineage>
</organism>
<evidence type="ECO:0000313" key="1">
    <source>
        <dbReference type="EMBL" id="PWA47553.1"/>
    </source>
</evidence>
<protein>
    <submittedName>
        <fullName evidence="1">Uncharacterized protein</fullName>
    </submittedName>
</protein>
<sequence length="106" mass="11851">MGRWYALVDILPDLVFYADTYSVYSRTVTLTSFQNSIFCGVGQATSVVDECLFRLGDKGEKMGDFVEKLKKLRTEVEAEVPNHPSIETGDVIGEHFAISKPDKKNS</sequence>